<gene>
    <name evidence="6" type="ORF">NDR89_20700</name>
</gene>
<dbReference type="SUPFAM" id="SSF141371">
    <property type="entry name" value="PilZ domain-like"/>
    <property type="match status" value="1"/>
</dbReference>
<evidence type="ECO:0000256" key="3">
    <source>
        <dbReference type="ARBA" id="ARBA00023143"/>
    </source>
</evidence>
<sequence>MIPLTPNDLPVGQPLPWSLLDGQGNLLLGSGKVLADGRDVALVFRHGSVCRPDPLPADDAAPVDAVRVGPVPVPAQASGPLGLQVGTLLQIQAPDGGGRAAASRLIGFIEQGLFVSWPQFGGHDATFQAGEQVLLRGFTGQSIHSFRCTVTAVCRSPFRYLVLSVPTEVQQVPVRSSPRVQTRLAAQLMPQDGDAAGAPRLAVLSDLGAGGALVQTAGPAPAPGTRLRLRFVLRTVGTDSEITVDAWARNPARDDGDAEFPAFGVAFDLLGEREAALLHCYIYEQLLAAASMPV</sequence>
<dbReference type="Gene3D" id="2.30.110.10">
    <property type="entry name" value="Electron Transport, Fmn-binding Protein, Chain A"/>
    <property type="match status" value="1"/>
</dbReference>
<dbReference type="InterPro" id="IPR012349">
    <property type="entry name" value="Split_barrel_FMN-bd"/>
</dbReference>
<evidence type="ECO:0000259" key="5">
    <source>
        <dbReference type="Pfam" id="PF12945"/>
    </source>
</evidence>
<reference evidence="6" key="1">
    <citation type="submission" date="2022-06" db="EMBL/GenBank/DDBJ databases">
        <title>Complete genome sequence and characterization of Cupriavidus gilardii QJ1 isolated from contaminating cells.</title>
        <authorList>
            <person name="Qi J."/>
        </authorList>
    </citation>
    <scope>NUCLEOTIDE SEQUENCE</scope>
    <source>
        <strain evidence="6">QJ1</strain>
    </source>
</reference>
<feature type="domain" description="Type III secretion system flagellar brake protein YcgR PilZN" evidence="5">
    <location>
        <begin position="84"/>
        <end position="166"/>
    </location>
</feature>
<evidence type="ECO:0000313" key="7">
    <source>
        <dbReference type="Proteomes" id="UP001056648"/>
    </source>
</evidence>
<evidence type="ECO:0000256" key="1">
    <source>
        <dbReference type="ARBA" id="ARBA00022636"/>
    </source>
</evidence>
<dbReference type="InterPro" id="IPR009875">
    <property type="entry name" value="PilZ_domain"/>
</dbReference>
<keyword evidence="6" id="KW-0282">Flagellum</keyword>
<proteinExistence type="predicted"/>
<dbReference type="EMBL" id="CP098736">
    <property type="protein sequence ID" value="USE81644.1"/>
    <property type="molecule type" value="Genomic_DNA"/>
</dbReference>
<dbReference type="InterPro" id="IPR009926">
    <property type="entry name" value="T3SS_YcgR_PilZN"/>
</dbReference>
<dbReference type="Pfam" id="PF12945">
    <property type="entry name" value="PilZNR"/>
    <property type="match status" value="1"/>
</dbReference>
<keyword evidence="1" id="KW-0973">c-di-GMP</keyword>
<accession>A0ABY4W0I1</accession>
<feature type="domain" description="PilZ" evidence="4">
    <location>
        <begin position="174"/>
        <end position="283"/>
    </location>
</feature>
<organism evidence="6 7">
    <name type="scientific">Cupriavidus gilardii</name>
    <dbReference type="NCBI Taxonomy" id="82541"/>
    <lineage>
        <taxon>Bacteria</taxon>
        <taxon>Pseudomonadati</taxon>
        <taxon>Pseudomonadota</taxon>
        <taxon>Betaproteobacteria</taxon>
        <taxon>Burkholderiales</taxon>
        <taxon>Burkholderiaceae</taxon>
        <taxon>Cupriavidus</taxon>
    </lineage>
</organism>
<evidence type="ECO:0000259" key="4">
    <source>
        <dbReference type="Pfam" id="PF07238"/>
    </source>
</evidence>
<dbReference type="RefSeq" id="WP_252253906.1">
    <property type="nucleotide sequence ID" value="NZ_CP098736.1"/>
</dbReference>
<dbReference type="Proteomes" id="UP001056648">
    <property type="component" value="Chromosome 2"/>
</dbReference>
<name>A0ABY4W0I1_9BURK</name>
<protein>
    <submittedName>
        <fullName evidence="6">Flagellar brake protein</fullName>
    </submittedName>
</protein>
<keyword evidence="6" id="KW-0966">Cell projection</keyword>
<keyword evidence="6" id="KW-0969">Cilium</keyword>
<keyword evidence="2" id="KW-0547">Nucleotide-binding</keyword>
<dbReference type="Pfam" id="PF07238">
    <property type="entry name" value="PilZ"/>
    <property type="match status" value="1"/>
</dbReference>
<keyword evidence="3" id="KW-0975">Bacterial flagellum</keyword>
<keyword evidence="7" id="KW-1185">Reference proteome</keyword>
<dbReference type="Gene3D" id="2.40.10.220">
    <property type="entry name" value="predicted glycosyltransferase like domains"/>
    <property type="match status" value="1"/>
</dbReference>
<evidence type="ECO:0000313" key="6">
    <source>
        <dbReference type="EMBL" id="USE81644.1"/>
    </source>
</evidence>
<evidence type="ECO:0000256" key="2">
    <source>
        <dbReference type="ARBA" id="ARBA00022741"/>
    </source>
</evidence>